<reference evidence="2 3" key="1">
    <citation type="submission" date="2024-08" db="EMBL/GenBank/DDBJ databases">
        <authorList>
            <person name="Will J Nash"/>
            <person name="Angela Man"/>
            <person name="Seanna McTaggart"/>
            <person name="Kendall Baker"/>
            <person name="Tom Barker"/>
            <person name="Leah Catchpole"/>
            <person name="Alex Durrant"/>
            <person name="Karim Gharbi"/>
            <person name="Naomi Irish"/>
            <person name="Gemy Kaithakottil"/>
            <person name="Debby Ku"/>
            <person name="Aaliyah Providence"/>
            <person name="Felix Shaw"/>
            <person name="David Swarbreck"/>
            <person name="Chris Watkins"/>
            <person name="Ann M. McCartney"/>
            <person name="Giulio Formenti"/>
            <person name="Alice Mouton"/>
            <person name="Noel Vella"/>
            <person name="Bjorn M von Reumont"/>
            <person name="Adriana Vella"/>
            <person name="Wilfried Haerty"/>
        </authorList>
    </citation>
    <scope>NUCLEOTIDE SEQUENCE [LARGE SCALE GENOMIC DNA]</scope>
</reference>
<dbReference type="InterPro" id="IPR031734">
    <property type="entry name" value="MBF2"/>
</dbReference>
<dbReference type="Proteomes" id="UP001642520">
    <property type="component" value="Unassembled WGS sequence"/>
</dbReference>
<feature type="chain" id="PRO_5046255958" description="Salivary secreted peptide" evidence="1">
    <location>
        <begin position="29"/>
        <end position="135"/>
    </location>
</feature>
<sequence length="135" mass="14902">MAAQKVIFYLAIVAIIAAITEVTSSANAVQNWGSNNTNKSHNLLVGFRMPGDRIVLRQSVIKNSSWMRIVTEERTFNTSRFDRITLIQALDQKTNGNGAYASILNGGPGSNSVTMRFKSQRGHGINFVVELYARP</sequence>
<accession>A0ABP1N988</accession>
<dbReference type="PANTHER" id="PTHR37685:SF1">
    <property type="entry name" value="GEO11136P1-RELATED"/>
    <property type="match status" value="1"/>
</dbReference>
<evidence type="ECO:0008006" key="4">
    <source>
        <dbReference type="Google" id="ProtNLM"/>
    </source>
</evidence>
<feature type="signal peptide" evidence="1">
    <location>
        <begin position="1"/>
        <end position="28"/>
    </location>
</feature>
<evidence type="ECO:0000256" key="1">
    <source>
        <dbReference type="SAM" id="SignalP"/>
    </source>
</evidence>
<evidence type="ECO:0000313" key="3">
    <source>
        <dbReference type="Proteomes" id="UP001642520"/>
    </source>
</evidence>
<evidence type="ECO:0000313" key="2">
    <source>
        <dbReference type="EMBL" id="CAL7936464.1"/>
    </source>
</evidence>
<comment type="caution">
    <text evidence="2">The sequence shown here is derived from an EMBL/GenBank/DDBJ whole genome shotgun (WGS) entry which is preliminary data.</text>
</comment>
<proteinExistence type="predicted"/>
<organism evidence="2 3">
    <name type="scientific">Xylocopa violacea</name>
    <name type="common">Violet carpenter bee</name>
    <name type="synonym">Apis violacea</name>
    <dbReference type="NCBI Taxonomy" id="135666"/>
    <lineage>
        <taxon>Eukaryota</taxon>
        <taxon>Metazoa</taxon>
        <taxon>Ecdysozoa</taxon>
        <taxon>Arthropoda</taxon>
        <taxon>Hexapoda</taxon>
        <taxon>Insecta</taxon>
        <taxon>Pterygota</taxon>
        <taxon>Neoptera</taxon>
        <taxon>Endopterygota</taxon>
        <taxon>Hymenoptera</taxon>
        <taxon>Apocrita</taxon>
        <taxon>Aculeata</taxon>
        <taxon>Apoidea</taxon>
        <taxon>Anthophila</taxon>
        <taxon>Apidae</taxon>
        <taxon>Xylocopa</taxon>
        <taxon>Xylocopa</taxon>
    </lineage>
</organism>
<dbReference type="Pfam" id="PF15868">
    <property type="entry name" value="MBF2"/>
    <property type="match status" value="1"/>
</dbReference>
<keyword evidence="3" id="KW-1185">Reference proteome</keyword>
<protein>
    <recommendedName>
        <fullName evidence="4">Salivary secreted peptide</fullName>
    </recommendedName>
</protein>
<gene>
    <name evidence="2" type="ORF">XYLVIOL_LOCUS2183</name>
</gene>
<keyword evidence="1" id="KW-0732">Signal</keyword>
<dbReference type="PANTHER" id="PTHR37685">
    <property type="entry name" value="GEO11136P1-RELATED"/>
    <property type="match status" value="1"/>
</dbReference>
<dbReference type="EMBL" id="CAXAJV020001287">
    <property type="protein sequence ID" value="CAL7936464.1"/>
    <property type="molecule type" value="Genomic_DNA"/>
</dbReference>
<name>A0ABP1N988_XYLVO</name>